<comment type="caution">
    <text evidence="2">The sequence shown here is derived from an EMBL/GenBank/DDBJ whole genome shotgun (WGS) entry which is preliminary data.</text>
</comment>
<evidence type="ECO:0000313" key="3">
    <source>
        <dbReference type="Proteomes" id="UP000033710"/>
    </source>
</evidence>
<feature type="region of interest" description="Disordered" evidence="1">
    <location>
        <begin position="66"/>
        <end position="92"/>
    </location>
</feature>
<name>A0A0F2MA13_SPOSC</name>
<dbReference type="EMBL" id="AXCR01000007">
    <property type="protein sequence ID" value="KJR85670.1"/>
    <property type="molecule type" value="Genomic_DNA"/>
</dbReference>
<dbReference type="Proteomes" id="UP000033710">
    <property type="component" value="Unassembled WGS sequence"/>
</dbReference>
<dbReference type="VEuPathDB" id="FungiDB:SPSK_10141"/>
<dbReference type="AlphaFoldDB" id="A0A0F2MA13"/>
<accession>A0A0F2MA13</accession>
<organism evidence="2 3">
    <name type="scientific">Sporothrix schenckii 1099-18</name>
    <dbReference type="NCBI Taxonomy" id="1397361"/>
    <lineage>
        <taxon>Eukaryota</taxon>
        <taxon>Fungi</taxon>
        <taxon>Dikarya</taxon>
        <taxon>Ascomycota</taxon>
        <taxon>Pezizomycotina</taxon>
        <taxon>Sordariomycetes</taxon>
        <taxon>Sordariomycetidae</taxon>
        <taxon>Ophiostomatales</taxon>
        <taxon>Ophiostomataceae</taxon>
        <taxon>Sporothrix</taxon>
    </lineage>
</organism>
<evidence type="ECO:0000256" key="1">
    <source>
        <dbReference type="SAM" id="MobiDB-lite"/>
    </source>
</evidence>
<gene>
    <name evidence="2" type="ORF">SPSK_10141</name>
</gene>
<evidence type="ECO:0000313" key="2">
    <source>
        <dbReference type="EMBL" id="KJR85670.1"/>
    </source>
</evidence>
<reference evidence="2 3" key="1">
    <citation type="journal article" date="2014" name="BMC Genomics">
        <title>Comparative genomics of the major fungal agents of human and animal Sporotrichosis: Sporothrix schenckii and Sporothrix brasiliensis.</title>
        <authorList>
            <person name="Teixeira M.M."/>
            <person name="de Almeida L.G."/>
            <person name="Kubitschek-Barreira P."/>
            <person name="Alves F.L."/>
            <person name="Kioshima E.S."/>
            <person name="Abadio A.K."/>
            <person name="Fernandes L."/>
            <person name="Derengowski L.S."/>
            <person name="Ferreira K.S."/>
            <person name="Souza R.C."/>
            <person name="Ruiz J.C."/>
            <person name="de Andrade N.C."/>
            <person name="Paes H.C."/>
            <person name="Nicola A.M."/>
            <person name="Albuquerque P."/>
            <person name="Gerber A.L."/>
            <person name="Martins V.P."/>
            <person name="Peconick L.D."/>
            <person name="Neto A.V."/>
            <person name="Chaucanez C.B."/>
            <person name="Silva P.A."/>
            <person name="Cunha O.L."/>
            <person name="de Oliveira F.F."/>
            <person name="dos Santos T.C."/>
            <person name="Barros A.L."/>
            <person name="Soares M.A."/>
            <person name="de Oliveira L.M."/>
            <person name="Marini M.M."/>
            <person name="Villalobos-Duno H."/>
            <person name="Cunha M.M."/>
            <person name="de Hoog S."/>
            <person name="da Silveira J.F."/>
            <person name="Henrissat B."/>
            <person name="Nino-Vega G.A."/>
            <person name="Cisalpino P.S."/>
            <person name="Mora-Montes H.M."/>
            <person name="Almeida S.R."/>
            <person name="Stajich J.E."/>
            <person name="Lopes-Bezerra L.M."/>
            <person name="Vasconcelos A.T."/>
            <person name="Felipe M.S."/>
        </authorList>
    </citation>
    <scope>NUCLEOTIDE SEQUENCE [LARGE SCALE GENOMIC DNA]</scope>
    <source>
        <strain evidence="2 3">1099-18</strain>
    </source>
</reference>
<protein>
    <submittedName>
        <fullName evidence="2">Uncharacterized protein</fullName>
    </submittedName>
</protein>
<dbReference type="RefSeq" id="XP_016588346.1">
    <property type="nucleotide sequence ID" value="XM_016736695.1"/>
</dbReference>
<dbReference type="KEGG" id="ssck:SPSK_10141"/>
<reference evidence="2 3" key="2">
    <citation type="journal article" date="2015" name="Eukaryot. Cell">
        <title>Asexual propagation of a virulent clone complex in a human and feline outbreak of sporotrichosis.</title>
        <authorList>
            <person name="Teixeira Mde M."/>
            <person name="Rodrigues A.M."/>
            <person name="Tsui C.K."/>
            <person name="de Almeida L.G."/>
            <person name="Van Diepeningen A.D."/>
            <person name="van den Ende B.G."/>
            <person name="Fernandes G.F."/>
            <person name="Kano R."/>
            <person name="Hamelin R.C."/>
            <person name="Lopes-Bezerra L.M."/>
            <person name="Vasconcelos A.T."/>
            <person name="de Hoog S."/>
            <person name="de Camargo Z.P."/>
            <person name="Felipe M.S."/>
        </authorList>
    </citation>
    <scope>NUCLEOTIDE SEQUENCE [LARGE SCALE GENOMIC DNA]</scope>
    <source>
        <strain evidence="2 3">1099-18</strain>
    </source>
</reference>
<proteinExistence type="predicted"/>
<sequence length="92" mass="9935">MSKPGRSDCCGAETCASRSLGLAFCSATGPGPVPNAQFNGRRLGPEGFVSYSFCLRIPQKPQQKWVSLRENARRTKRRTRAPSRFTAAAGCA</sequence>
<dbReference type="GeneID" id="27671972"/>